<dbReference type="PANTHER" id="PTHR10491:SF4">
    <property type="entry name" value="METHIONINE ADENOSYLTRANSFERASE 2 SUBUNIT BETA"/>
    <property type="match status" value="1"/>
</dbReference>
<dbReference type="Gene3D" id="3.40.50.720">
    <property type="entry name" value="NAD(P)-binding Rossmann-like Domain"/>
    <property type="match status" value="1"/>
</dbReference>
<dbReference type="STRING" id="295108.HT99x_00780"/>
<dbReference type="Pfam" id="PF04321">
    <property type="entry name" value="RmlD_sub_bind"/>
    <property type="match status" value="1"/>
</dbReference>
<organism evidence="8">
    <name type="scientific">Candidatus Berkiella aquae</name>
    <dbReference type="NCBI Taxonomy" id="295108"/>
    <lineage>
        <taxon>Bacteria</taxon>
        <taxon>Pseudomonadati</taxon>
        <taxon>Pseudomonadota</taxon>
        <taxon>Gammaproteobacteria</taxon>
        <taxon>Candidatus Berkiellales</taxon>
        <taxon>Candidatus Berkiellaceae</taxon>
        <taxon>Candidatus Berkiella</taxon>
    </lineage>
</organism>
<evidence type="ECO:0000256" key="5">
    <source>
        <dbReference type="ARBA" id="ARBA00048200"/>
    </source>
</evidence>
<dbReference type="CDD" id="cd05254">
    <property type="entry name" value="dTDP_HR_like_SDR_e"/>
    <property type="match status" value="1"/>
</dbReference>
<comment type="similarity">
    <text evidence="2 6">Belongs to the dTDP-4-dehydrorhamnose reductase family.</text>
</comment>
<dbReference type="Proteomes" id="UP000051497">
    <property type="component" value="Unassembled WGS sequence"/>
</dbReference>
<dbReference type="UniPathway" id="UPA00281"/>
<gene>
    <name evidence="8" type="primary">rmlD</name>
    <name evidence="8" type="ORF">HT99x_00780</name>
    <name evidence="9" type="ORF">HT99x_013445</name>
</gene>
<dbReference type="InterPro" id="IPR029903">
    <property type="entry name" value="RmlD-like-bd"/>
</dbReference>
<proteinExistence type="inferred from homology"/>
<comment type="function">
    <text evidence="6">Catalyzes the reduction of dTDP-6-deoxy-L-lyxo-4-hexulose to yield dTDP-L-rhamnose.</text>
</comment>
<dbReference type="EC" id="1.1.1.133" evidence="3 6"/>
<comment type="caution">
    <text evidence="8">The sequence shown here is derived from an EMBL/GenBank/DDBJ whole genome shotgun (WGS) entry which is preliminary data.</text>
</comment>
<accession>A0A0Q9YNI6</accession>
<evidence type="ECO:0000256" key="3">
    <source>
        <dbReference type="ARBA" id="ARBA00012929"/>
    </source>
</evidence>
<feature type="domain" description="RmlD-like substrate binding" evidence="7">
    <location>
        <begin position="1"/>
        <end position="240"/>
    </location>
</feature>
<name>A0A0Q9YNI6_9GAMM</name>
<dbReference type="InterPro" id="IPR005913">
    <property type="entry name" value="dTDP_dehydrorham_reduct"/>
</dbReference>
<dbReference type="RefSeq" id="WP_075065411.1">
    <property type="nucleotide sequence ID" value="NZ_LKAJ02000001.1"/>
</dbReference>
<sequence>MKILIFGATGMLGSTLFRTLSKNTDFDVYATARSTSATKYFSELQTKLITDINAENNESLINAFIQTKPDVVINCIGLIKQLPQANEPLKAIAINAYLPHQLSQLCKLMRCRFIHISTDCVFSGKKGLYLENDTPDATDVYGRSKLLGEVYDSHAITLRTSIIGHELTTNKSLVNWFLAQKDKVLGYEKAIFSGLPTIELAEVIRKVIQEHPDLTGLYHIAGNPINKHDLLQLIAATYHKTIDIIRDSKVAIDRSLNADLFNGITGYVAPSWPELIKRMNHFSYEFT</sequence>
<dbReference type="PATRIC" id="fig|1590043.3.peg.778"/>
<dbReference type="UniPathway" id="UPA00124"/>
<dbReference type="EMBL" id="LKAJ01000002">
    <property type="protein sequence ID" value="KRG22358.1"/>
    <property type="molecule type" value="Genomic_DNA"/>
</dbReference>
<keyword evidence="6" id="KW-0521">NADP</keyword>
<evidence type="ECO:0000259" key="7">
    <source>
        <dbReference type="Pfam" id="PF04321"/>
    </source>
</evidence>
<evidence type="ECO:0000256" key="2">
    <source>
        <dbReference type="ARBA" id="ARBA00010944"/>
    </source>
</evidence>
<comment type="pathway">
    <text evidence="1 6">Carbohydrate biosynthesis; dTDP-L-rhamnose biosynthesis.</text>
</comment>
<dbReference type="GO" id="GO:0008831">
    <property type="term" value="F:dTDP-4-dehydrorhamnose reductase activity"/>
    <property type="evidence" value="ECO:0007669"/>
    <property type="project" value="UniProtKB-EC"/>
</dbReference>
<dbReference type="GO" id="GO:0005829">
    <property type="term" value="C:cytosol"/>
    <property type="evidence" value="ECO:0007669"/>
    <property type="project" value="TreeGrafter"/>
</dbReference>
<dbReference type="EMBL" id="LKAJ02000001">
    <property type="protein sequence ID" value="MCS5712441.1"/>
    <property type="molecule type" value="Genomic_DNA"/>
</dbReference>
<comment type="catalytic activity">
    <reaction evidence="5 6">
        <text>dTDP-beta-L-rhamnose + NADP(+) = dTDP-4-dehydro-beta-L-rhamnose + NADPH + H(+)</text>
        <dbReference type="Rhea" id="RHEA:21796"/>
        <dbReference type="ChEBI" id="CHEBI:15378"/>
        <dbReference type="ChEBI" id="CHEBI:57510"/>
        <dbReference type="ChEBI" id="CHEBI:57783"/>
        <dbReference type="ChEBI" id="CHEBI:58349"/>
        <dbReference type="ChEBI" id="CHEBI:62830"/>
        <dbReference type="EC" id="1.1.1.133"/>
    </reaction>
</comment>
<reference evidence="9" key="3">
    <citation type="submission" date="2021-06" db="EMBL/GenBank/DDBJ databases">
        <title>Genomic Description and Analysis of Intracellular Bacteria, Candidatus Berkiella cookevillensis and Candidatus Berkiella aquae.</title>
        <authorList>
            <person name="Kidane D.T."/>
            <person name="Mehari Y.T."/>
            <person name="Rice F.C."/>
            <person name="Arivett B.A."/>
            <person name="Farone A.L."/>
            <person name="Berk S.G."/>
            <person name="Farone M.B."/>
        </authorList>
    </citation>
    <scope>NUCLEOTIDE SEQUENCE</scope>
    <source>
        <strain evidence="9">HT99</strain>
    </source>
</reference>
<dbReference type="AlphaFoldDB" id="A0A0Q9YNI6"/>
<dbReference type="OrthoDB" id="9803892at2"/>
<evidence type="ECO:0000256" key="4">
    <source>
        <dbReference type="ARBA" id="ARBA00017099"/>
    </source>
</evidence>
<evidence type="ECO:0000256" key="1">
    <source>
        <dbReference type="ARBA" id="ARBA00004781"/>
    </source>
</evidence>
<protein>
    <recommendedName>
        <fullName evidence="4 6">dTDP-4-dehydrorhamnose reductase</fullName>
        <ecNumber evidence="3 6">1.1.1.133</ecNumber>
    </recommendedName>
</protein>
<evidence type="ECO:0000256" key="6">
    <source>
        <dbReference type="RuleBase" id="RU364082"/>
    </source>
</evidence>
<dbReference type="PANTHER" id="PTHR10491">
    <property type="entry name" value="DTDP-4-DEHYDRORHAMNOSE REDUCTASE"/>
    <property type="match status" value="1"/>
</dbReference>
<dbReference type="InterPro" id="IPR036291">
    <property type="entry name" value="NAD(P)-bd_dom_sf"/>
</dbReference>
<reference evidence="8" key="1">
    <citation type="submission" date="2015-09" db="EMBL/GenBank/DDBJ databases">
        <title>Draft Genome Sequences of Two Novel Amoeba-resistant Intranuclear Bacteria, Candidatus Berkiella cookevillensis and Candidatus Berkiella aquae.</title>
        <authorList>
            <person name="Mehari Y.T."/>
            <person name="Arivett B.A."/>
            <person name="Farone A.L."/>
            <person name="Gunderson J.H."/>
            <person name="Farone M.B."/>
        </authorList>
    </citation>
    <scope>NUCLEOTIDE SEQUENCE [LARGE SCALE GENOMIC DNA]</scope>
    <source>
        <strain evidence="8">HT99</strain>
    </source>
</reference>
<keyword evidence="6 8" id="KW-0560">Oxidoreductase</keyword>
<evidence type="ECO:0000313" key="9">
    <source>
        <dbReference type="EMBL" id="MCS5712441.1"/>
    </source>
</evidence>
<evidence type="ECO:0000313" key="8">
    <source>
        <dbReference type="EMBL" id="KRG22358.1"/>
    </source>
</evidence>
<comment type="cofactor">
    <cofactor evidence="6">
        <name>Mg(2+)</name>
        <dbReference type="ChEBI" id="CHEBI:18420"/>
    </cofactor>
    <text evidence="6">Binds 1 Mg(2+) ion per monomer.</text>
</comment>
<dbReference type="GO" id="GO:0019305">
    <property type="term" value="P:dTDP-rhamnose biosynthetic process"/>
    <property type="evidence" value="ECO:0007669"/>
    <property type="project" value="UniProtKB-UniPathway"/>
</dbReference>
<dbReference type="SUPFAM" id="SSF51735">
    <property type="entry name" value="NAD(P)-binding Rossmann-fold domains"/>
    <property type="match status" value="1"/>
</dbReference>
<evidence type="ECO:0000313" key="10">
    <source>
        <dbReference type="Proteomes" id="UP000051497"/>
    </source>
</evidence>
<dbReference type="GO" id="GO:0009243">
    <property type="term" value="P:O antigen biosynthetic process"/>
    <property type="evidence" value="ECO:0007669"/>
    <property type="project" value="UniProtKB-UniPathway"/>
</dbReference>
<reference evidence="9" key="2">
    <citation type="journal article" date="2016" name="Genome Announc.">
        <title>Draft Genome Sequences of Two Novel Amoeba-Resistant Intranuclear Bacteria, 'Candidatus Berkiella cookevillensis' and 'Candidatus Berkiella aquae'.</title>
        <authorList>
            <person name="Mehari Y.T."/>
            <person name="Arivett B.A."/>
            <person name="Farone A.L."/>
            <person name="Gunderson J.H."/>
            <person name="Farone M.B."/>
        </authorList>
    </citation>
    <scope>NUCLEOTIDE SEQUENCE</scope>
    <source>
        <strain evidence="9">HT99</strain>
    </source>
</reference>
<keyword evidence="10" id="KW-1185">Reference proteome</keyword>